<comment type="caution">
    <text evidence="2">The sequence shown here is derived from an EMBL/GenBank/DDBJ whole genome shotgun (WGS) entry which is preliminary data.</text>
</comment>
<sequence length="184" mass="20407">MRQFMNYFPEIWGWTAAVVSTVSAGTSGYYAWRAHARKRPICEVTVAADTPWAGWSSIRIEITNPAPARVAINRISIPLYERGRLVDPADLKTPRDTTIRNDWLHIVRTSTENVFPDHPPEIAGARSLQLDPGIPVEANAAKRQTITVLAPPGKNGVSGLPGCFAITFRWFDKRNSPKSVKAKT</sequence>
<dbReference type="Proteomes" id="UP000244224">
    <property type="component" value="Unassembled WGS sequence"/>
</dbReference>
<name>A0A2T6AP61_9RHOB</name>
<protein>
    <submittedName>
        <fullName evidence="2">Uncharacterized protein</fullName>
    </submittedName>
</protein>
<evidence type="ECO:0000313" key="3">
    <source>
        <dbReference type="Proteomes" id="UP000244224"/>
    </source>
</evidence>
<dbReference type="OrthoDB" id="10017897at2"/>
<proteinExistence type="predicted"/>
<reference evidence="2 3" key="1">
    <citation type="submission" date="2018-04" db="EMBL/GenBank/DDBJ databases">
        <title>Genomic Encyclopedia of Archaeal and Bacterial Type Strains, Phase II (KMG-II): from individual species to whole genera.</title>
        <authorList>
            <person name="Goeker M."/>
        </authorList>
    </citation>
    <scope>NUCLEOTIDE SEQUENCE [LARGE SCALE GENOMIC DNA]</scope>
    <source>
        <strain evidence="2 3">DSM 21823</strain>
    </source>
</reference>
<organism evidence="2 3">
    <name type="scientific">Gemmobacter caeni</name>
    <dbReference type="NCBI Taxonomy" id="589035"/>
    <lineage>
        <taxon>Bacteria</taxon>
        <taxon>Pseudomonadati</taxon>
        <taxon>Pseudomonadota</taxon>
        <taxon>Alphaproteobacteria</taxon>
        <taxon>Rhodobacterales</taxon>
        <taxon>Paracoccaceae</taxon>
        <taxon>Gemmobacter</taxon>
    </lineage>
</organism>
<keyword evidence="1" id="KW-0472">Membrane</keyword>
<accession>A0A2T6AP61</accession>
<feature type="transmembrane region" description="Helical" evidence="1">
    <location>
        <begin position="12"/>
        <end position="32"/>
    </location>
</feature>
<dbReference type="EMBL" id="QBKP01000021">
    <property type="protein sequence ID" value="PTX45611.1"/>
    <property type="molecule type" value="Genomic_DNA"/>
</dbReference>
<keyword evidence="3" id="KW-1185">Reference proteome</keyword>
<dbReference type="AlphaFoldDB" id="A0A2T6AP61"/>
<evidence type="ECO:0000313" key="2">
    <source>
        <dbReference type="EMBL" id="PTX45611.1"/>
    </source>
</evidence>
<keyword evidence="1" id="KW-1133">Transmembrane helix</keyword>
<keyword evidence="1" id="KW-0812">Transmembrane</keyword>
<evidence type="ECO:0000256" key="1">
    <source>
        <dbReference type="SAM" id="Phobius"/>
    </source>
</evidence>
<dbReference type="RefSeq" id="WP_108130531.1">
    <property type="nucleotide sequence ID" value="NZ_QBKP01000021.1"/>
</dbReference>
<gene>
    <name evidence="2" type="ORF">C8N34_12141</name>
</gene>